<evidence type="ECO:0000259" key="2">
    <source>
        <dbReference type="Pfam" id="PF01551"/>
    </source>
</evidence>
<accession>A0ABS6XQJ8</accession>
<feature type="coiled-coil region" evidence="1">
    <location>
        <begin position="174"/>
        <end position="238"/>
    </location>
</feature>
<dbReference type="InterPro" id="IPR016047">
    <property type="entry name" value="M23ase_b-sheet_dom"/>
</dbReference>
<dbReference type="CDD" id="cd12797">
    <property type="entry name" value="M23_peptidase"/>
    <property type="match status" value="1"/>
</dbReference>
<organism evidence="3 4">
    <name type="scientific">Flavobacterium taihuense</name>
    <dbReference type="NCBI Taxonomy" id="2857508"/>
    <lineage>
        <taxon>Bacteria</taxon>
        <taxon>Pseudomonadati</taxon>
        <taxon>Bacteroidota</taxon>
        <taxon>Flavobacteriia</taxon>
        <taxon>Flavobacteriales</taxon>
        <taxon>Flavobacteriaceae</taxon>
        <taxon>Flavobacterium</taxon>
    </lineage>
</organism>
<reference evidence="3 4" key="1">
    <citation type="submission" date="2021-07" db="EMBL/GenBank/DDBJ databases">
        <title>Flavobacterium sp. nov. isolated from sediment on the Taihu Lake.</title>
        <authorList>
            <person name="Qu J.-H."/>
        </authorList>
    </citation>
    <scope>NUCLEOTIDE SEQUENCE [LARGE SCALE GENOMIC DNA]</scope>
    <source>
        <strain evidence="3 4">NAS39</strain>
    </source>
</reference>
<evidence type="ECO:0000256" key="1">
    <source>
        <dbReference type="SAM" id="Coils"/>
    </source>
</evidence>
<dbReference type="RefSeq" id="WP_219315505.1">
    <property type="nucleotide sequence ID" value="NZ_JAHWYN010000001.1"/>
</dbReference>
<feature type="domain" description="M23ase beta-sheet core" evidence="2">
    <location>
        <begin position="316"/>
        <end position="407"/>
    </location>
</feature>
<name>A0ABS6XQJ8_9FLAO</name>
<proteinExistence type="predicted"/>
<dbReference type="Pfam" id="PF01551">
    <property type="entry name" value="Peptidase_M23"/>
    <property type="match status" value="1"/>
</dbReference>
<evidence type="ECO:0000313" key="3">
    <source>
        <dbReference type="EMBL" id="MBW4358962.1"/>
    </source>
</evidence>
<protein>
    <submittedName>
        <fullName evidence="3">Peptidoglycan DD-metalloendopeptidase family protein</fullName>
    </submittedName>
</protein>
<comment type="caution">
    <text evidence="3">The sequence shown here is derived from an EMBL/GenBank/DDBJ whole genome shotgun (WGS) entry which is preliminary data.</text>
</comment>
<dbReference type="Proteomes" id="UP000812031">
    <property type="component" value="Unassembled WGS sequence"/>
</dbReference>
<evidence type="ECO:0000313" key="4">
    <source>
        <dbReference type="Proteomes" id="UP000812031"/>
    </source>
</evidence>
<gene>
    <name evidence="3" type="ORF">KZH69_00540</name>
</gene>
<dbReference type="InterPro" id="IPR050570">
    <property type="entry name" value="Cell_wall_metabolism_enzyme"/>
</dbReference>
<sequence length="414" mass="47220">MRKFLLGLFFLCTTSVMWGQDSQQEKLEKRKAEIQQEILANEKLLQTVKKKEKSAVNVIILQSNKIKLKEKLIQTTEKQTKILSNDMYINQMKINKLNRELVILKEDYAKMIVKSYKSRSEQSRAMFLLSSENFLQAYKRAQYMKQYTSYRKMQGEEIKSKTDELLGFNERLNIQKAAKKKLLAENTKEKLSLEKEKKEQLKLVNSIKKDKKKITAEIKRKQQESRAIDRQIDRLIREAIAEANRKAASENAKANPNAPVAAYTSSRIILTAESKILADNFRANRGKLPWPVEKGFVSLGFGDQPHPVYPSLVIHNSGVEITTEQGANARAVFGGEVTSVIVLSPVNKAVMIQHGDCFTVYQNLSSVFVSKGEKVNIKQSLGKIRTNGEGKTILKFTISQNTTYNNPASWLYNM</sequence>
<keyword evidence="1" id="KW-0175">Coiled coil</keyword>
<dbReference type="EMBL" id="JAHWYN010000001">
    <property type="protein sequence ID" value="MBW4358962.1"/>
    <property type="molecule type" value="Genomic_DNA"/>
</dbReference>
<keyword evidence="4" id="KW-1185">Reference proteome</keyword>
<dbReference type="PANTHER" id="PTHR21666:SF289">
    <property type="entry name" value="L-ALA--D-GLU ENDOPEPTIDASE"/>
    <property type="match status" value="1"/>
</dbReference>
<dbReference type="PANTHER" id="PTHR21666">
    <property type="entry name" value="PEPTIDASE-RELATED"/>
    <property type="match status" value="1"/>
</dbReference>